<evidence type="ECO:0000313" key="5">
    <source>
        <dbReference type="Proteomes" id="UP001217089"/>
    </source>
</evidence>
<protein>
    <recommendedName>
        <fullName evidence="3">BPTI/Kunitz inhibitor domain-containing protein</fullName>
    </recommendedName>
</protein>
<comment type="caution">
    <text evidence="4">The sequence shown here is derived from an EMBL/GenBank/DDBJ whole genome shotgun (WGS) entry which is preliminary data.</text>
</comment>
<feature type="domain" description="BPTI/Kunitz inhibitor" evidence="3">
    <location>
        <begin position="36"/>
        <end position="86"/>
    </location>
</feature>
<dbReference type="PROSITE" id="PS50279">
    <property type="entry name" value="BPTI_KUNITZ_2"/>
    <property type="match status" value="4"/>
</dbReference>
<feature type="chain" id="PRO_5047206133" description="BPTI/Kunitz inhibitor domain-containing protein" evidence="2">
    <location>
        <begin position="22"/>
        <end position="270"/>
    </location>
</feature>
<evidence type="ECO:0000259" key="3">
    <source>
        <dbReference type="PROSITE" id="PS50279"/>
    </source>
</evidence>
<dbReference type="Pfam" id="PF00014">
    <property type="entry name" value="Kunitz_BPTI"/>
    <property type="match status" value="4"/>
</dbReference>
<dbReference type="Proteomes" id="UP001217089">
    <property type="component" value="Unassembled WGS sequence"/>
</dbReference>
<organism evidence="4 5">
    <name type="scientific">Tegillarca granosa</name>
    <name type="common">Malaysian cockle</name>
    <name type="synonym">Anadara granosa</name>
    <dbReference type="NCBI Taxonomy" id="220873"/>
    <lineage>
        <taxon>Eukaryota</taxon>
        <taxon>Metazoa</taxon>
        <taxon>Spiralia</taxon>
        <taxon>Lophotrochozoa</taxon>
        <taxon>Mollusca</taxon>
        <taxon>Bivalvia</taxon>
        <taxon>Autobranchia</taxon>
        <taxon>Pteriomorphia</taxon>
        <taxon>Arcoida</taxon>
        <taxon>Arcoidea</taxon>
        <taxon>Arcidae</taxon>
        <taxon>Tegillarca</taxon>
    </lineage>
</organism>
<dbReference type="PANTHER" id="PTHR10083">
    <property type="entry name" value="KUNITZ-TYPE PROTEASE INHIBITOR-RELATED"/>
    <property type="match status" value="1"/>
</dbReference>
<evidence type="ECO:0000256" key="1">
    <source>
        <dbReference type="ARBA" id="ARBA00023157"/>
    </source>
</evidence>
<gene>
    <name evidence="4" type="ORF">KUTeg_020020</name>
</gene>
<dbReference type="Gene3D" id="4.10.410.10">
    <property type="entry name" value="Pancreatic trypsin inhibitor Kunitz domain"/>
    <property type="match status" value="4"/>
</dbReference>
<keyword evidence="2" id="KW-0732">Signal</keyword>
<feature type="domain" description="BPTI/Kunitz inhibitor" evidence="3">
    <location>
        <begin position="156"/>
        <end position="206"/>
    </location>
</feature>
<dbReference type="InterPro" id="IPR050098">
    <property type="entry name" value="TFPI/VKTCI-like"/>
</dbReference>
<dbReference type="SMART" id="SM00131">
    <property type="entry name" value="KU"/>
    <property type="match status" value="4"/>
</dbReference>
<dbReference type="InterPro" id="IPR002223">
    <property type="entry name" value="Kunitz_BPTI"/>
</dbReference>
<dbReference type="PROSITE" id="PS00280">
    <property type="entry name" value="BPTI_KUNITZ_1"/>
    <property type="match status" value="2"/>
</dbReference>
<dbReference type="CDD" id="cd00109">
    <property type="entry name" value="Kunitz-type"/>
    <property type="match status" value="3"/>
</dbReference>
<sequence>MYLRLFVYLASVVAFVGYVSALRIKRPGGYDDRKGCNEPLKIGPCEALVPRWFFNKTTSRCEPFQWGGCQPNANNFETLQACKSRCRPLNKPNEGCFDPLKIGPCRGAFPRWYYNKDIMQCELFFWGGCQPNNNNFETLKGCKKQCKPRKQPKAGCFDPQKVGPCKARIPRWYYNQSSRNCELFYWGGCQPNENNFKSLKKCSKKCKPINQPNEVCFDPKKVGPCKALKPRWFYNKNTRQCESFNWGGCQANGNNFETEKECQKTCSVDI</sequence>
<dbReference type="InterPro" id="IPR020901">
    <property type="entry name" value="Prtase_inh_Kunz-CS"/>
</dbReference>
<dbReference type="SUPFAM" id="SSF57362">
    <property type="entry name" value="BPTI-like"/>
    <property type="match status" value="4"/>
</dbReference>
<evidence type="ECO:0000313" key="4">
    <source>
        <dbReference type="EMBL" id="KAJ8303624.1"/>
    </source>
</evidence>
<feature type="signal peptide" evidence="2">
    <location>
        <begin position="1"/>
        <end position="21"/>
    </location>
</feature>
<dbReference type="EMBL" id="JARBDR010000917">
    <property type="protein sequence ID" value="KAJ8303624.1"/>
    <property type="molecule type" value="Genomic_DNA"/>
</dbReference>
<proteinExistence type="predicted"/>
<feature type="domain" description="BPTI/Kunitz inhibitor" evidence="3">
    <location>
        <begin position="216"/>
        <end position="266"/>
    </location>
</feature>
<reference evidence="4 5" key="1">
    <citation type="submission" date="2022-12" db="EMBL/GenBank/DDBJ databases">
        <title>Chromosome-level genome of Tegillarca granosa.</title>
        <authorList>
            <person name="Kim J."/>
        </authorList>
    </citation>
    <scope>NUCLEOTIDE SEQUENCE [LARGE SCALE GENOMIC DNA]</scope>
    <source>
        <strain evidence="4">Teg-2019</strain>
        <tissue evidence="4">Adductor muscle</tissue>
    </source>
</reference>
<accession>A0ABQ9EE83</accession>
<name>A0ABQ9EE83_TEGGR</name>
<dbReference type="PANTHER" id="PTHR10083:SF374">
    <property type="entry name" value="BPTI_KUNITZ INHIBITOR DOMAIN-CONTAINING PROTEIN"/>
    <property type="match status" value="1"/>
</dbReference>
<dbReference type="PRINTS" id="PR00759">
    <property type="entry name" value="BASICPTASE"/>
</dbReference>
<feature type="domain" description="BPTI/Kunitz inhibitor" evidence="3">
    <location>
        <begin position="96"/>
        <end position="146"/>
    </location>
</feature>
<evidence type="ECO:0000256" key="2">
    <source>
        <dbReference type="SAM" id="SignalP"/>
    </source>
</evidence>
<keyword evidence="1" id="KW-1015">Disulfide bond</keyword>
<keyword evidence="5" id="KW-1185">Reference proteome</keyword>
<dbReference type="InterPro" id="IPR036880">
    <property type="entry name" value="Kunitz_BPTI_sf"/>
</dbReference>